<dbReference type="OMA" id="DWKGYRY"/>
<dbReference type="GO" id="GO:0035556">
    <property type="term" value="P:intracellular signal transduction"/>
    <property type="evidence" value="ECO:0007669"/>
    <property type="project" value="InterPro"/>
</dbReference>
<feature type="transmembrane region" description="Helical" evidence="2">
    <location>
        <begin position="168"/>
        <end position="191"/>
    </location>
</feature>
<evidence type="ECO:0000313" key="4">
    <source>
        <dbReference type="EMBL" id="CAD8143003.1"/>
    </source>
</evidence>
<protein>
    <recommendedName>
        <fullName evidence="3">Guanylate cyclase domain-containing protein</fullName>
    </recommendedName>
</protein>
<dbReference type="PROSITE" id="PS50125">
    <property type="entry name" value="GUANYLATE_CYCLASE_2"/>
    <property type="match status" value="1"/>
</dbReference>
<feature type="domain" description="Guanylate cyclase" evidence="3">
    <location>
        <begin position="749"/>
        <end position="908"/>
    </location>
</feature>
<reference evidence="4" key="1">
    <citation type="submission" date="2021-01" db="EMBL/GenBank/DDBJ databases">
        <authorList>
            <consortium name="Genoscope - CEA"/>
            <person name="William W."/>
        </authorList>
    </citation>
    <scope>NUCLEOTIDE SEQUENCE</scope>
</reference>
<dbReference type="Proteomes" id="UP000683925">
    <property type="component" value="Unassembled WGS sequence"/>
</dbReference>
<gene>
    <name evidence="4" type="ORF">POCTA_138.1.T0140271</name>
</gene>
<keyword evidence="2" id="KW-0472">Membrane</keyword>
<feature type="compositionally biased region" description="Low complexity" evidence="1">
    <location>
        <begin position="334"/>
        <end position="351"/>
    </location>
</feature>
<dbReference type="CDD" id="cd07302">
    <property type="entry name" value="CHD"/>
    <property type="match status" value="1"/>
</dbReference>
<dbReference type="EMBL" id="CAJJDP010000014">
    <property type="protein sequence ID" value="CAD8143003.1"/>
    <property type="molecule type" value="Genomic_DNA"/>
</dbReference>
<evidence type="ECO:0000313" key="5">
    <source>
        <dbReference type="Proteomes" id="UP000683925"/>
    </source>
</evidence>
<feature type="compositionally biased region" description="Low complexity" evidence="1">
    <location>
        <begin position="422"/>
        <end position="435"/>
    </location>
</feature>
<organism evidence="4 5">
    <name type="scientific">Paramecium octaurelia</name>
    <dbReference type="NCBI Taxonomy" id="43137"/>
    <lineage>
        <taxon>Eukaryota</taxon>
        <taxon>Sar</taxon>
        <taxon>Alveolata</taxon>
        <taxon>Ciliophora</taxon>
        <taxon>Intramacronucleata</taxon>
        <taxon>Oligohymenophorea</taxon>
        <taxon>Peniculida</taxon>
        <taxon>Parameciidae</taxon>
        <taxon>Paramecium</taxon>
    </lineage>
</organism>
<evidence type="ECO:0000256" key="1">
    <source>
        <dbReference type="SAM" id="MobiDB-lite"/>
    </source>
</evidence>
<dbReference type="AlphaFoldDB" id="A0A8S1SRS7"/>
<dbReference type="PANTHER" id="PTHR43336:SF3">
    <property type="entry name" value="GUANYLATE CYCLASE DOMAIN-CONTAINING PROTEIN"/>
    <property type="match status" value="1"/>
</dbReference>
<sequence length="1095" mass="125486">MLNLSALNLETEYMEILNEQIQNNGQDQIIINSELVGIHFIEIDSISLIFQIYEPLITINNLMQKLTDKQKANSLVKKDQSREEEIENDGKVRKVRSPSSVADLNDLRSYRSPNSVKSVKSARGSNLVINQSGNDEQRKKPPRRLNSTIMARLSKLQNIKQTPTLQKWISQLIEGWIFSIIMAIVTLYALFGDDVRILSVDKTEDDIFFILTIISMSFFSLEIILTSIVNPNYILNFYFFLDVISTATMILDIGWITDLWYGEEGDIGNAATIKALGRASRVARKAARVIRIIRLVRLVKLYKHARQQYEKEQQKKILQQILKQNKLISEENQKQQQQQQQQMQQSQQSQQLNNGTPHHQQYLMQRNSSYPSPPPSGRQHFKSNDDGQELNEQQKLVTECKQPYIGQIQQSQVPQNNHLGGSQMSAQSNQQSNQYQTNVNAAITLNEQLKSSQISLTNSDNVKESNVGTKLSDLVMRRVITIVLSILISIPALQLDTYQETINSYDSGIFRIAQFKDNYQIVSSLTQQYVGFHQDEIYPILAVFVQRQNVTESSPKLNDSNFEIFNYSQNHNWFQETTYKLDEYRQSDKQYYAAVDSNNILVTCSVADLVEYNKTNAILSIFQTIFVCIVLAGSAVLFNKDVNELVIDPIERMMEKIELIAQNPLEAVYIEEQEDLIMEQLEKDEDDEKIKQKYMERRMETYLLQRLIMKVGALLAVGFGEAGSEIIAENIKKGGSVDPMLPGKKIMAIFGFCDIRNFTDATEVLQQDVMVFVNEIAEIVHSTVDSYGGSANKNIGDAFLLVWKYFPMEYHPDPQYPSKLIVRTEHHIKQKGDMAVLSFLKIITAISISKKLEKYKKHAGLNARMKDYSVKMGFGLHMGWGIEGAIGSSFKIDASYLSPNVNLASRLEAATKQFGSVILISGILKQHLTEQCQKQLRLIDIVTVKGSIEPVEIHTIDMSIKNLIAKTKELHDKFDVTKMNQQEQKQFRVLNRFKRNQLQKDVSKDKINVADQFNTDEEIIHAREPYTKEFYQTWLEGFQFYIKGQWELAQSLFSKTLYMIPDHKDGPSNTLLEVIHSHGGKAPHDWKGYRELTEK</sequence>
<name>A0A8S1SRS7_PAROT</name>
<dbReference type="PANTHER" id="PTHR43336">
    <property type="entry name" value="OXYGEN SENSOR HISTIDINE KINASE RESPONSE REGULATOR DEVS/DOSS"/>
    <property type="match status" value="1"/>
</dbReference>
<keyword evidence="2" id="KW-1133">Transmembrane helix</keyword>
<feature type="region of interest" description="Disordered" evidence="1">
    <location>
        <begin position="332"/>
        <end position="390"/>
    </location>
</feature>
<feature type="region of interest" description="Disordered" evidence="1">
    <location>
        <begin position="414"/>
        <end position="435"/>
    </location>
</feature>
<proteinExistence type="predicted"/>
<accession>A0A8S1SRS7</accession>
<keyword evidence="2" id="KW-0812">Transmembrane</keyword>
<dbReference type="GO" id="GO:0009190">
    <property type="term" value="P:cyclic nucleotide biosynthetic process"/>
    <property type="evidence" value="ECO:0007669"/>
    <property type="project" value="InterPro"/>
</dbReference>
<dbReference type="InterPro" id="IPR001054">
    <property type="entry name" value="A/G_cyclase"/>
</dbReference>
<feature type="region of interest" description="Disordered" evidence="1">
    <location>
        <begin position="71"/>
        <end position="92"/>
    </location>
</feature>
<feature type="transmembrane region" description="Helical" evidence="2">
    <location>
        <begin position="207"/>
        <end position="229"/>
    </location>
</feature>
<dbReference type="OrthoDB" id="60033at2759"/>
<evidence type="ECO:0000259" key="3">
    <source>
        <dbReference type="PROSITE" id="PS50125"/>
    </source>
</evidence>
<keyword evidence="5" id="KW-1185">Reference proteome</keyword>
<feature type="transmembrane region" description="Helical" evidence="2">
    <location>
        <begin position="235"/>
        <end position="256"/>
    </location>
</feature>
<evidence type="ECO:0000256" key="2">
    <source>
        <dbReference type="SAM" id="Phobius"/>
    </source>
</evidence>
<comment type="caution">
    <text evidence="4">The sequence shown here is derived from an EMBL/GenBank/DDBJ whole genome shotgun (WGS) entry which is preliminary data.</text>
</comment>
<feature type="compositionally biased region" description="Polar residues" evidence="1">
    <location>
        <begin position="352"/>
        <end position="370"/>
    </location>
</feature>